<keyword evidence="1" id="KW-0812">Transmembrane</keyword>
<comment type="caution">
    <text evidence="2">The sequence shown here is derived from an EMBL/GenBank/DDBJ whole genome shotgun (WGS) entry which is preliminary data.</text>
</comment>
<evidence type="ECO:0000256" key="1">
    <source>
        <dbReference type="SAM" id="Phobius"/>
    </source>
</evidence>
<gene>
    <name evidence="2" type="ORF">KFE25_000157</name>
</gene>
<name>A0A8J6C8V7_DIALT</name>
<keyword evidence="1" id="KW-1133">Transmembrane helix</keyword>
<dbReference type="Proteomes" id="UP000751190">
    <property type="component" value="Unassembled WGS sequence"/>
</dbReference>
<keyword evidence="1" id="KW-0472">Membrane</keyword>
<sequence length="91" mass="10075">MPVTFAGANIWALGASVGLLVHAFSNRVRKVKITRRPWEIPIAAIVGGYAFQWWDGVCERAEEKTAAIVAVRLEANKEVVKPPMPTPMPKY</sequence>
<organism evidence="2 3">
    <name type="scientific">Diacronema lutheri</name>
    <name type="common">Unicellular marine alga</name>
    <name type="synonym">Monochrysis lutheri</name>
    <dbReference type="NCBI Taxonomy" id="2081491"/>
    <lineage>
        <taxon>Eukaryota</taxon>
        <taxon>Haptista</taxon>
        <taxon>Haptophyta</taxon>
        <taxon>Pavlovophyceae</taxon>
        <taxon>Pavlovales</taxon>
        <taxon>Pavlovaceae</taxon>
        <taxon>Diacronema</taxon>
    </lineage>
</organism>
<keyword evidence="3" id="KW-1185">Reference proteome</keyword>
<proteinExistence type="predicted"/>
<feature type="transmembrane region" description="Helical" evidence="1">
    <location>
        <begin position="6"/>
        <end position="25"/>
    </location>
</feature>
<reference evidence="2" key="1">
    <citation type="submission" date="2021-05" db="EMBL/GenBank/DDBJ databases">
        <title>The genome of the haptophyte Pavlova lutheri (Diacronema luteri, Pavlovales) - a model for lipid biosynthesis in eukaryotic algae.</title>
        <authorList>
            <person name="Hulatt C.J."/>
            <person name="Posewitz M.C."/>
        </authorList>
    </citation>
    <scope>NUCLEOTIDE SEQUENCE</scope>
    <source>
        <strain evidence="2">NIVA-4/92</strain>
    </source>
</reference>
<evidence type="ECO:0000313" key="2">
    <source>
        <dbReference type="EMBL" id="KAG8463989.1"/>
    </source>
</evidence>
<dbReference type="AlphaFoldDB" id="A0A8J6C8V7"/>
<dbReference type="OrthoDB" id="10438963at2759"/>
<evidence type="ECO:0000313" key="3">
    <source>
        <dbReference type="Proteomes" id="UP000751190"/>
    </source>
</evidence>
<accession>A0A8J6C8V7</accession>
<protein>
    <submittedName>
        <fullName evidence="2">Uncharacterized protein</fullName>
    </submittedName>
</protein>
<dbReference type="EMBL" id="JAGTXO010000014">
    <property type="protein sequence ID" value="KAG8463989.1"/>
    <property type="molecule type" value="Genomic_DNA"/>
</dbReference>